<reference evidence="2 3" key="1">
    <citation type="journal article" date="2019" name="Genome Biol. Evol.">
        <title>Insights into the evolution of the New World diploid cottons (Gossypium, subgenus Houzingenia) based on genome sequencing.</title>
        <authorList>
            <person name="Grover C.E."/>
            <person name="Arick M.A. 2nd"/>
            <person name="Thrash A."/>
            <person name="Conover J.L."/>
            <person name="Sanders W.S."/>
            <person name="Peterson D.G."/>
            <person name="Frelichowski J.E."/>
            <person name="Scheffler J.A."/>
            <person name="Scheffler B.E."/>
            <person name="Wendel J.F."/>
        </authorList>
    </citation>
    <scope>NUCLEOTIDE SEQUENCE [LARGE SCALE GENOMIC DNA]</scope>
    <source>
        <strain evidence="2">1</strain>
        <tissue evidence="2">Leaf</tissue>
    </source>
</reference>
<dbReference type="Pfam" id="PF24924">
    <property type="entry name" value="DUF7745"/>
    <property type="match status" value="1"/>
</dbReference>
<evidence type="ECO:0000313" key="3">
    <source>
        <dbReference type="Proteomes" id="UP000593576"/>
    </source>
</evidence>
<dbReference type="OrthoDB" id="3358371at2759"/>
<feature type="domain" description="DUF7745" evidence="1">
    <location>
        <begin position="23"/>
        <end position="98"/>
    </location>
</feature>
<name>A0A7J9NEX8_GOSSC</name>
<gene>
    <name evidence="2" type="ORF">Goshw_019863</name>
</gene>
<comment type="caution">
    <text evidence="2">The sequence shown here is derived from an EMBL/GenBank/DDBJ whole genome shotgun (WGS) entry which is preliminary data.</text>
</comment>
<evidence type="ECO:0000259" key="1">
    <source>
        <dbReference type="Pfam" id="PF24924"/>
    </source>
</evidence>
<proteinExistence type="predicted"/>
<evidence type="ECO:0000313" key="2">
    <source>
        <dbReference type="EMBL" id="MBA0881129.1"/>
    </source>
</evidence>
<dbReference type="PANTHER" id="PTHR48200">
    <property type="entry name" value="PROTEIN, PUTATIVE-RELATED"/>
    <property type="match status" value="1"/>
</dbReference>
<dbReference type="Proteomes" id="UP000593576">
    <property type="component" value="Unassembled WGS sequence"/>
</dbReference>
<keyword evidence="3" id="KW-1185">Reference proteome</keyword>
<dbReference type="AlphaFoldDB" id="A0A7J9NEX8"/>
<dbReference type="InterPro" id="IPR056647">
    <property type="entry name" value="DUF7745"/>
</dbReference>
<sequence>MVVRIWSEKMQLEKGDSLTEGYASELFYCNYGDLPYLLNIKVDKHLFRALAQFWNPTYSCFTFRKVDLVPTVEEYKTLLRCPKIQADKAYSRAVNVPTFLKKVNEHHGNK</sequence>
<protein>
    <recommendedName>
        <fullName evidence="1">DUF7745 domain-containing protein</fullName>
    </recommendedName>
</protein>
<accession>A0A7J9NEX8</accession>
<organism evidence="2 3">
    <name type="scientific">Gossypium schwendimanii</name>
    <name type="common">Cotton</name>
    <dbReference type="NCBI Taxonomy" id="34291"/>
    <lineage>
        <taxon>Eukaryota</taxon>
        <taxon>Viridiplantae</taxon>
        <taxon>Streptophyta</taxon>
        <taxon>Embryophyta</taxon>
        <taxon>Tracheophyta</taxon>
        <taxon>Spermatophyta</taxon>
        <taxon>Magnoliopsida</taxon>
        <taxon>eudicotyledons</taxon>
        <taxon>Gunneridae</taxon>
        <taxon>Pentapetalae</taxon>
        <taxon>rosids</taxon>
        <taxon>malvids</taxon>
        <taxon>Malvales</taxon>
        <taxon>Malvaceae</taxon>
        <taxon>Malvoideae</taxon>
        <taxon>Gossypium</taxon>
    </lineage>
</organism>
<dbReference type="EMBL" id="JABFAF010278762">
    <property type="protein sequence ID" value="MBA0881129.1"/>
    <property type="molecule type" value="Genomic_DNA"/>
</dbReference>
<dbReference type="PANTHER" id="PTHR48200:SF1">
    <property type="entry name" value="AMINOTRANSFERASE-LIKE PLANT MOBILE DOMAIN-CONTAINING PROTEIN"/>
    <property type="match status" value="1"/>
</dbReference>